<dbReference type="Gene3D" id="3.40.630.30">
    <property type="match status" value="1"/>
</dbReference>
<dbReference type="EMBL" id="JBHUKY010000035">
    <property type="protein sequence ID" value="MFD2412548.1"/>
    <property type="molecule type" value="Genomic_DNA"/>
</dbReference>
<sequence>MEPIVIQPVNAQNWEEALEISVCKEHRHFVPSVMESLVYAYIKPWDEALDPYILSIDGCIIGFFYISYTPGSSDNYWIGGFQIDYRHQRKGYGKQAMVEIIKFIKEVHPKCSLISLTVEQENSVAQKLYEGLGFTSEQRLNQDGEIIYTIQLD</sequence>
<dbReference type="CDD" id="cd04301">
    <property type="entry name" value="NAT_SF"/>
    <property type="match status" value="1"/>
</dbReference>
<dbReference type="Proteomes" id="UP001597448">
    <property type="component" value="Unassembled WGS sequence"/>
</dbReference>
<feature type="domain" description="N-acetyltransferase" evidence="1">
    <location>
        <begin position="4"/>
        <end position="153"/>
    </location>
</feature>
<evidence type="ECO:0000313" key="3">
    <source>
        <dbReference type="Proteomes" id="UP001597448"/>
    </source>
</evidence>
<dbReference type="PROSITE" id="PS51186">
    <property type="entry name" value="GNAT"/>
    <property type="match status" value="1"/>
</dbReference>
<keyword evidence="2" id="KW-0012">Acyltransferase</keyword>
<dbReference type="Pfam" id="PF00583">
    <property type="entry name" value="Acetyltransf_1"/>
    <property type="match status" value="1"/>
</dbReference>
<dbReference type="EC" id="2.3.-.-" evidence="2"/>
<organism evidence="2 3">
    <name type="scientific">Paenibacillus rhizoplanae</name>
    <dbReference type="NCBI Taxonomy" id="1917181"/>
    <lineage>
        <taxon>Bacteria</taxon>
        <taxon>Bacillati</taxon>
        <taxon>Bacillota</taxon>
        <taxon>Bacilli</taxon>
        <taxon>Bacillales</taxon>
        <taxon>Paenibacillaceae</taxon>
        <taxon>Paenibacillus</taxon>
    </lineage>
</organism>
<dbReference type="InterPro" id="IPR000182">
    <property type="entry name" value="GNAT_dom"/>
</dbReference>
<dbReference type="PANTHER" id="PTHR43792:SF1">
    <property type="entry name" value="N-ACETYLTRANSFERASE DOMAIN-CONTAINING PROTEIN"/>
    <property type="match status" value="1"/>
</dbReference>
<accession>A0ABW5FC06</accession>
<dbReference type="PANTHER" id="PTHR43792">
    <property type="entry name" value="GNAT FAMILY, PUTATIVE (AFU_ORTHOLOGUE AFUA_3G00765)-RELATED-RELATED"/>
    <property type="match status" value="1"/>
</dbReference>
<dbReference type="RefSeq" id="WP_209993243.1">
    <property type="nucleotide sequence ID" value="NZ_JBHSVQ010000001.1"/>
</dbReference>
<comment type="caution">
    <text evidence="2">The sequence shown here is derived from an EMBL/GenBank/DDBJ whole genome shotgun (WGS) entry which is preliminary data.</text>
</comment>
<dbReference type="InterPro" id="IPR051531">
    <property type="entry name" value="N-acetyltransferase"/>
</dbReference>
<name>A0ABW5FC06_9BACL</name>
<keyword evidence="2" id="KW-0808">Transferase</keyword>
<dbReference type="InterPro" id="IPR016181">
    <property type="entry name" value="Acyl_CoA_acyltransferase"/>
</dbReference>
<reference evidence="3" key="1">
    <citation type="journal article" date="2019" name="Int. J. Syst. Evol. Microbiol.">
        <title>The Global Catalogue of Microorganisms (GCM) 10K type strain sequencing project: providing services to taxonomists for standard genome sequencing and annotation.</title>
        <authorList>
            <consortium name="The Broad Institute Genomics Platform"/>
            <consortium name="The Broad Institute Genome Sequencing Center for Infectious Disease"/>
            <person name="Wu L."/>
            <person name="Ma J."/>
        </authorList>
    </citation>
    <scope>NUCLEOTIDE SEQUENCE [LARGE SCALE GENOMIC DNA]</scope>
    <source>
        <strain evidence="3">CCM 8725</strain>
    </source>
</reference>
<evidence type="ECO:0000313" key="2">
    <source>
        <dbReference type="EMBL" id="MFD2412548.1"/>
    </source>
</evidence>
<evidence type="ECO:0000259" key="1">
    <source>
        <dbReference type="PROSITE" id="PS51186"/>
    </source>
</evidence>
<keyword evidence="3" id="KW-1185">Reference proteome</keyword>
<gene>
    <name evidence="2" type="ORF">ACFSX3_21885</name>
</gene>
<dbReference type="GO" id="GO:0016746">
    <property type="term" value="F:acyltransferase activity"/>
    <property type="evidence" value="ECO:0007669"/>
    <property type="project" value="UniProtKB-KW"/>
</dbReference>
<proteinExistence type="predicted"/>
<dbReference type="SUPFAM" id="SSF55729">
    <property type="entry name" value="Acyl-CoA N-acyltransferases (Nat)"/>
    <property type="match status" value="1"/>
</dbReference>
<protein>
    <submittedName>
        <fullName evidence="2">GNAT family N-acetyltransferase</fullName>
        <ecNumber evidence="2">2.3.-.-</ecNumber>
    </submittedName>
</protein>